<keyword evidence="1" id="KW-0175">Coiled coil</keyword>
<name>A0A7I4Y5F3_HAECO</name>
<feature type="compositionally biased region" description="Basic and acidic residues" evidence="2">
    <location>
        <begin position="186"/>
        <end position="197"/>
    </location>
</feature>
<dbReference type="AlphaFoldDB" id="A0A7I4Y5F3"/>
<feature type="compositionally biased region" description="Polar residues" evidence="2">
    <location>
        <begin position="120"/>
        <end position="129"/>
    </location>
</feature>
<dbReference type="Proteomes" id="UP000025227">
    <property type="component" value="Unplaced"/>
</dbReference>
<reference evidence="4" key="1">
    <citation type="submission" date="2020-12" db="UniProtKB">
        <authorList>
            <consortium name="WormBaseParasite"/>
        </authorList>
    </citation>
    <scope>IDENTIFICATION</scope>
    <source>
        <strain evidence="4">MHco3</strain>
    </source>
</reference>
<dbReference type="WBParaSite" id="HCON_00051210-00001">
    <property type="protein sequence ID" value="HCON_00051210-00001"/>
    <property type="gene ID" value="HCON_00051210"/>
</dbReference>
<feature type="compositionally biased region" description="Basic and acidic residues" evidence="2">
    <location>
        <begin position="7"/>
        <end position="20"/>
    </location>
</feature>
<evidence type="ECO:0000313" key="4">
    <source>
        <dbReference type="WBParaSite" id="HCON_00051210-00001"/>
    </source>
</evidence>
<evidence type="ECO:0000256" key="1">
    <source>
        <dbReference type="SAM" id="Coils"/>
    </source>
</evidence>
<feature type="compositionally biased region" description="Basic residues" evidence="2">
    <location>
        <begin position="138"/>
        <end position="155"/>
    </location>
</feature>
<feature type="region of interest" description="Disordered" evidence="2">
    <location>
        <begin position="113"/>
        <end position="230"/>
    </location>
</feature>
<accession>A0A7I4Y5F3</accession>
<feature type="compositionally biased region" description="Polar residues" evidence="2">
    <location>
        <begin position="156"/>
        <end position="179"/>
    </location>
</feature>
<feature type="region of interest" description="Disordered" evidence="2">
    <location>
        <begin position="1"/>
        <end position="20"/>
    </location>
</feature>
<proteinExistence type="predicted"/>
<feature type="compositionally biased region" description="Basic and acidic residues" evidence="2">
    <location>
        <begin position="205"/>
        <end position="229"/>
    </location>
</feature>
<sequence length="261" mass="30554">QKSVKVMSDDIEKTQDGREDEAERFVKANAYIKAEAERRFRTVEKFLERETEEVEKMISSVENRHISAEKIYEYMEKCEQKRQAFAILSCDLPSHHQPPQNQLLQSLDGTSNEDVKTQESDTAINTSLMQKKDDMIKRMNRRGGYTKKFAGRRRTPYSTPQSSVIEETVTQPSEQTSLETLKVLKKAMETLREKRGTPETPLNDTKSRDSTKEATSRDKSQLVDDEKATPKKWRILKKKKKVKSAEDKLKTEVKKRWWQFW</sequence>
<keyword evidence="3" id="KW-1185">Reference proteome</keyword>
<organism evidence="3 4">
    <name type="scientific">Haemonchus contortus</name>
    <name type="common">Barber pole worm</name>
    <dbReference type="NCBI Taxonomy" id="6289"/>
    <lineage>
        <taxon>Eukaryota</taxon>
        <taxon>Metazoa</taxon>
        <taxon>Ecdysozoa</taxon>
        <taxon>Nematoda</taxon>
        <taxon>Chromadorea</taxon>
        <taxon>Rhabditida</taxon>
        <taxon>Rhabditina</taxon>
        <taxon>Rhabditomorpha</taxon>
        <taxon>Strongyloidea</taxon>
        <taxon>Trichostrongylidae</taxon>
        <taxon>Haemonchus</taxon>
    </lineage>
</organism>
<feature type="coiled-coil region" evidence="1">
    <location>
        <begin position="33"/>
        <end position="64"/>
    </location>
</feature>
<evidence type="ECO:0000256" key="2">
    <source>
        <dbReference type="SAM" id="MobiDB-lite"/>
    </source>
</evidence>
<dbReference type="OrthoDB" id="10525297at2759"/>
<evidence type="ECO:0000313" key="3">
    <source>
        <dbReference type="Proteomes" id="UP000025227"/>
    </source>
</evidence>
<protein>
    <submittedName>
        <fullName evidence="4">FAM192A_Fyv6_N domain-containing protein</fullName>
    </submittedName>
</protein>